<name>A0ABV9VL54_9ACTN</name>
<gene>
    <name evidence="1" type="ORF">ACFPIJ_04535</name>
</gene>
<reference evidence="2" key="1">
    <citation type="journal article" date="2019" name="Int. J. Syst. Evol. Microbiol.">
        <title>The Global Catalogue of Microorganisms (GCM) 10K type strain sequencing project: providing services to taxonomists for standard genome sequencing and annotation.</title>
        <authorList>
            <consortium name="The Broad Institute Genomics Platform"/>
            <consortium name="The Broad Institute Genome Sequencing Center for Infectious Disease"/>
            <person name="Wu L."/>
            <person name="Ma J."/>
        </authorList>
    </citation>
    <scope>NUCLEOTIDE SEQUENCE [LARGE SCALE GENOMIC DNA]</scope>
    <source>
        <strain evidence="2">CGMCC 4.7152</strain>
    </source>
</reference>
<protein>
    <submittedName>
        <fullName evidence="1">Three-helix bundle dimerization domain-containing protein</fullName>
    </submittedName>
</protein>
<sequence>MAPQIAQQSSVQPTRPDSTLLDLAPVEAAAIAQAQNTQISEIVERLQWRYTRDQISIVDLNRRVRGFYRQFDAARVRNFVGILVERLVRRSIHSPALNPRV</sequence>
<dbReference type="NCBIfam" id="NF046112">
    <property type="entry name" value="MSMEG_6209_Nter"/>
    <property type="match status" value="1"/>
</dbReference>
<dbReference type="RefSeq" id="WP_380113325.1">
    <property type="nucleotide sequence ID" value="NZ_JBHSIU010000007.1"/>
</dbReference>
<proteinExistence type="predicted"/>
<keyword evidence="2" id="KW-1185">Reference proteome</keyword>
<evidence type="ECO:0000313" key="2">
    <source>
        <dbReference type="Proteomes" id="UP001595912"/>
    </source>
</evidence>
<dbReference type="EMBL" id="JBHSIU010000007">
    <property type="protein sequence ID" value="MFC4997090.1"/>
    <property type="molecule type" value="Genomic_DNA"/>
</dbReference>
<organism evidence="1 2">
    <name type="scientific">Dactylosporangium cerinum</name>
    <dbReference type="NCBI Taxonomy" id="1434730"/>
    <lineage>
        <taxon>Bacteria</taxon>
        <taxon>Bacillati</taxon>
        <taxon>Actinomycetota</taxon>
        <taxon>Actinomycetes</taxon>
        <taxon>Micromonosporales</taxon>
        <taxon>Micromonosporaceae</taxon>
        <taxon>Dactylosporangium</taxon>
    </lineage>
</organism>
<comment type="caution">
    <text evidence="1">The sequence shown here is derived from an EMBL/GenBank/DDBJ whole genome shotgun (WGS) entry which is preliminary data.</text>
</comment>
<evidence type="ECO:0000313" key="1">
    <source>
        <dbReference type="EMBL" id="MFC4997090.1"/>
    </source>
</evidence>
<dbReference type="Proteomes" id="UP001595912">
    <property type="component" value="Unassembled WGS sequence"/>
</dbReference>
<accession>A0ABV9VL54</accession>